<keyword evidence="2" id="KW-0472">Membrane</keyword>
<keyword evidence="2" id="KW-0812">Transmembrane</keyword>
<comment type="caution">
    <text evidence="3">The sequence shown here is derived from an EMBL/GenBank/DDBJ whole genome shotgun (WGS) entry which is preliminary data.</text>
</comment>
<reference evidence="3" key="2">
    <citation type="submission" date="2021-09" db="EMBL/GenBank/DDBJ databases">
        <authorList>
            <person name="Gilroy R."/>
        </authorList>
    </citation>
    <scope>NUCLEOTIDE SEQUENCE</scope>
    <source>
        <strain evidence="3">CHK121-7720</strain>
    </source>
</reference>
<feature type="transmembrane region" description="Helical" evidence="2">
    <location>
        <begin position="256"/>
        <end position="275"/>
    </location>
</feature>
<accession>A0A921MNK0</accession>
<dbReference type="EMBL" id="DYUD01000001">
    <property type="protein sequence ID" value="HJG87903.1"/>
    <property type="molecule type" value="Genomic_DNA"/>
</dbReference>
<protein>
    <submittedName>
        <fullName evidence="3">Uncharacterized protein</fullName>
    </submittedName>
</protein>
<feature type="transmembrane region" description="Helical" evidence="2">
    <location>
        <begin position="39"/>
        <end position="59"/>
    </location>
</feature>
<keyword evidence="2" id="KW-1133">Transmembrane helix</keyword>
<evidence type="ECO:0000256" key="2">
    <source>
        <dbReference type="SAM" id="Phobius"/>
    </source>
</evidence>
<proteinExistence type="predicted"/>
<feature type="compositionally biased region" description="Acidic residues" evidence="1">
    <location>
        <begin position="310"/>
        <end position="323"/>
    </location>
</feature>
<gene>
    <name evidence="3" type="ORF">K8U91_00295</name>
</gene>
<dbReference type="AlphaFoldDB" id="A0A921MNK0"/>
<dbReference type="RefSeq" id="WP_273305022.1">
    <property type="nucleotide sequence ID" value="NZ_DYUD01000001.1"/>
</dbReference>
<dbReference type="Proteomes" id="UP000757103">
    <property type="component" value="Unassembled WGS sequence"/>
</dbReference>
<sequence>MAINETLKFSWGHIIAFVALIFISYVSFMGITYLTDGDFLYAGLGVLIINLVLIIFFIIPQILKGADEKFSRKIVFERILFFSAPLFFIAVMVPYAHFWTVFHNRSQVETTFSESIKTTKGMFESYEAYANNRIKEYDKKLAQNKTEIVHRTNEVEALRLQLIADNYDALKESAVKWIDNASGATVWNVFMIGNIKKIESAIENWNNSLSEFSGKIMSDEPNGVEPFSSSDPSVTKAKENLNNLRSVYTTMGTPSMLAIGIGVLLYILLLFPYIIQSRNTKSTFRLIGSEGDSYTPKRKKAKKTSKIDRPEDDMTFSIEDDSSSNEGDYGSFTM</sequence>
<evidence type="ECO:0000313" key="3">
    <source>
        <dbReference type="EMBL" id="HJG87903.1"/>
    </source>
</evidence>
<reference evidence="3" key="1">
    <citation type="journal article" date="2021" name="PeerJ">
        <title>Extensive microbial diversity within the chicken gut microbiome revealed by metagenomics and culture.</title>
        <authorList>
            <person name="Gilroy R."/>
            <person name="Ravi A."/>
            <person name="Getino M."/>
            <person name="Pursley I."/>
            <person name="Horton D.L."/>
            <person name="Alikhan N.F."/>
            <person name="Baker D."/>
            <person name="Gharbi K."/>
            <person name="Hall N."/>
            <person name="Watson M."/>
            <person name="Adriaenssens E.M."/>
            <person name="Foster-Nyarko E."/>
            <person name="Jarju S."/>
            <person name="Secka A."/>
            <person name="Antonio M."/>
            <person name="Oren A."/>
            <person name="Chaudhuri R.R."/>
            <person name="La Ragione R."/>
            <person name="Hildebrand F."/>
            <person name="Pallen M.J."/>
        </authorList>
    </citation>
    <scope>NUCLEOTIDE SEQUENCE</scope>
    <source>
        <strain evidence="3">CHK121-7720</strain>
    </source>
</reference>
<feature type="transmembrane region" description="Helical" evidence="2">
    <location>
        <begin position="79"/>
        <end position="98"/>
    </location>
</feature>
<name>A0A921MNK0_9BACT</name>
<evidence type="ECO:0000256" key="1">
    <source>
        <dbReference type="SAM" id="MobiDB-lite"/>
    </source>
</evidence>
<feature type="transmembrane region" description="Helical" evidence="2">
    <location>
        <begin position="12"/>
        <end position="33"/>
    </location>
</feature>
<organism evidence="3 4">
    <name type="scientific">Barnesiella viscericola</name>
    <dbReference type="NCBI Taxonomy" id="397865"/>
    <lineage>
        <taxon>Bacteria</taxon>
        <taxon>Pseudomonadati</taxon>
        <taxon>Bacteroidota</taxon>
        <taxon>Bacteroidia</taxon>
        <taxon>Bacteroidales</taxon>
        <taxon>Barnesiellaceae</taxon>
        <taxon>Barnesiella</taxon>
    </lineage>
</organism>
<evidence type="ECO:0000313" key="4">
    <source>
        <dbReference type="Proteomes" id="UP000757103"/>
    </source>
</evidence>
<feature type="region of interest" description="Disordered" evidence="1">
    <location>
        <begin position="293"/>
        <end position="334"/>
    </location>
</feature>